<dbReference type="InterPro" id="IPR011747">
    <property type="entry name" value="CHP02241"/>
</dbReference>
<reference evidence="2" key="1">
    <citation type="submission" date="2020-05" db="EMBL/GenBank/DDBJ databases">
        <authorList>
            <person name="Chiriac C."/>
            <person name="Salcher M."/>
            <person name="Ghai R."/>
            <person name="Kavagutti S V."/>
        </authorList>
    </citation>
    <scope>NUCLEOTIDE SEQUENCE</scope>
</reference>
<dbReference type="NCBIfam" id="TIGR02241">
    <property type="entry name" value="conserved hypothetical phage tail region protein"/>
    <property type="match status" value="1"/>
</dbReference>
<dbReference type="PANTHER" id="PTHR38009:SF1">
    <property type="entry name" value="CONSERVED HYPOTHETICAL PHAGE TAIL PROTEIN"/>
    <property type="match status" value="1"/>
</dbReference>
<proteinExistence type="predicted"/>
<name>A0A6J5QBB7_9CAUD</name>
<dbReference type="EMBL" id="LR796920">
    <property type="protein sequence ID" value="CAB4174264.1"/>
    <property type="molecule type" value="Genomic_DNA"/>
</dbReference>
<dbReference type="EMBL" id="LR797127">
    <property type="protein sequence ID" value="CAB4188853.1"/>
    <property type="molecule type" value="Genomic_DNA"/>
</dbReference>
<dbReference type="InterPro" id="IPR010667">
    <property type="entry name" value="Phage_T4_Gp19"/>
</dbReference>
<protein>
    <recommendedName>
        <fullName evidence="4">Bacteriophage T4, Gp19, tail tube</fullName>
    </recommendedName>
</protein>
<dbReference type="Pfam" id="PF06841">
    <property type="entry name" value="Phage_T4_gp19"/>
    <property type="match status" value="1"/>
</dbReference>
<evidence type="ECO:0008006" key="4">
    <source>
        <dbReference type="Google" id="ProtNLM"/>
    </source>
</evidence>
<gene>
    <name evidence="2" type="ORF">UFOVP1035_25</name>
    <name evidence="3" type="ORF">UFOVP1181_131</name>
    <name evidence="1" type="ORF">UFOVP965_29</name>
</gene>
<evidence type="ECO:0000313" key="2">
    <source>
        <dbReference type="EMBL" id="CAB4179737.1"/>
    </source>
</evidence>
<evidence type="ECO:0000313" key="1">
    <source>
        <dbReference type="EMBL" id="CAB4174264.1"/>
    </source>
</evidence>
<organism evidence="2">
    <name type="scientific">uncultured Caudovirales phage</name>
    <dbReference type="NCBI Taxonomy" id="2100421"/>
    <lineage>
        <taxon>Viruses</taxon>
        <taxon>Duplodnaviria</taxon>
        <taxon>Heunggongvirae</taxon>
        <taxon>Uroviricota</taxon>
        <taxon>Caudoviricetes</taxon>
        <taxon>Peduoviridae</taxon>
        <taxon>Maltschvirus</taxon>
        <taxon>Maltschvirus maltsch</taxon>
    </lineage>
</organism>
<dbReference type="GO" id="GO:0005198">
    <property type="term" value="F:structural molecule activity"/>
    <property type="evidence" value="ECO:0007669"/>
    <property type="project" value="InterPro"/>
</dbReference>
<evidence type="ECO:0000313" key="3">
    <source>
        <dbReference type="EMBL" id="CAB4188853.1"/>
    </source>
</evidence>
<sequence>MTSSIINRFSTIETDPLRNFRFYAEFTVNGTGNTFDPRITTSSTSKMPLQGKSDGWIGGFTFINGFNINTQAIAYREGGYNSTVHQVPGLTTFAPITLQRGVLYGNDQAITWMKGLFAASAGDGLSTGAGKSFRVNVDIFIMDHPNASASPATTTDDNIPRMRFRVHNAWISGLSYNELNAADGGLLFETITLAHEGLSVDYVNPTNYKPIA</sequence>
<dbReference type="PANTHER" id="PTHR38009">
    <property type="entry name" value="CONSERVED HYPOTHETICAL PHAGE TAIL PROTEIN"/>
    <property type="match status" value="1"/>
</dbReference>
<dbReference type="EMBL" id="LR796984">
    <property type="protein sequence ID" value="CAB4179737.1"/>
    <property type="molecule type" value="Genomic_DNA"/>
</dbReference>
<accession>A0A6J5QBB7</accession>